<dbReference type="Gene3D" id="6.10.140.2220">
    <property type="match status" value="1"/>
</dbReference>
<name>A0AAD4M140_9AGAM</name>
<gene>
    <name evidence="6" type="ORF">B0F90DRAFT_1735809</name>
</gene>
<evidence type="ECO:0000313" key="7">
    <source>
        <dbReference type="Proteomes" id="UP001203297"/>
    </source>
</evidence>
<dbReference type="PROSITE" id="PS50865">
    <property type="entry name" value="ZF_MYND_2"/>
    <property type="match status" value="1"/>
</dbReference>
<dbReference type="Pfam" id="PF01753">
    <property type="entry name" value="zf-MYND"/>
    <property type="match status" value="1"/>
</dbReference>
<evidence type="ECO:0000256" key="2">
    <source>
        <dbReference type="ARBA" id="ARBA00022771"/>
    </source>
</evidence>
<accession>A0AAD4M140</accession>
<sequence>MIPHNKIYKSLERRIKQLERNGLYESLSTPRVNLPFSPFFRNNFGIFTNPIMTTYYATPAAANYYNAPTHSHRQRGIRICDTCGSTEQPTVKPFRLCGGCMTTNYCSPECQKKHWPSHKAICQHTMAQVAATKQQPINADYPDENIAKFLRRFTSQHSTLLGWAGFQALQLKRVPSNVRQSALLIELIPRPSSDSHRQFAIKGTHIVPRTYVTSRDPLVAADIQRREERCRRAGGIGTAVVLIQCGAVSQVMPVEVDAPSKISWDERNDWAEVLAHFVDSGRTDFKPISTSARGVFYG</sequence>
<keyword evidence="2 4" id="KW-0863">Zinc-finger</keyword>
<dbReference type="PROSITE" id="PS01360">
    <property type="entry name" value="ZF_MYND_1"/>
    <property type="match status" value="1"/>
</dbReference>
<keyword evidence="1" id="KW-0479">Metal-binding</keyword>
<evidence type="ECO:0000256" key="3">
    <source>
        <dbReference type="ARBA" id="ARBA00022833"/>
    </source>
</evidence>
<dbReference type="SUPFAM" id="SSF144232">
    <property type="entry name" value="HIT/MYND zinc finger-like"/>
    <property type="match status" value="1"/>
</dbReference>
<feature type="domain" description="MYND-type" evidence="5">
    <location>
        <begin position="80"/>
        <end position="122"/>
    </location>
</feature>
<dbReference type="EMBL" id="WTXG01000031">
    <property type="protein sequence ID" value="KAI0298033.1"/>
    <property type="molecule type" value="Genomic_DNA"/>
</dbReference>
<dbReference type="GO" id="GO:0008270">
    <property type="term" value="F:zinc ion binding"/>
    <property type="evidence" value="ECO:0007669"/>
    <property type="project" value="UniProtKB-KW"/>
</dbReference>
<dbReference type="AlphaFoldDB" id="A0AAD4M140"/>
<evidence type="ECO:0000313" key="6">
    <source>
        <dbReference type="EMBL" id="KAI0298033.1"/>
    </source>
</evidence>
<reference evidence="6" key="1">
    <citation type="journal article" date="2022" name="New Phytol.">
        <title>Evolutionary transition to the ectomycorrhizal habit in the genomes of a hyperdiverse lineage of mushroom-forming fungi.</title>
        <authorList>
            <person name="Looney B."/>
            <person name="Miyauchi S."/>
            <person name="Morin E."/>
            <person name="Drula E."/>
            <person name="Courty P.E."/>
            <person name="Kohler A."/>
            <person name="Kuo A."/>
            <person name="LaButti K."/>
            <person name="Pangilinan J."/>
            <person name="Lipzen A."/>
            <person name="Riley R."/>
            <person name="Andreopoulos W."/>
            <person name="He G."/>
            <person name="Johnson J."/>
            <person name="Nolan M."/>
            <person name="Tritt A."/>
            <person name="Barry K.W."/>
            <person name="Grigoriev I.V."/>
            <person name="Nagy L.G."/>
            <person name="Hibbett D."/>
            <person name="Henrissat B."/>
            <person name="Matheny P.B."/>
            <person name="Labbe J."/>
            <person name="Martin F.M."/>
        </authorList>
    </citation>
    <scope>NUCLEOTIDE SEQUENCE</scope>
    <source>
        <strain evidence="6">BPL690</strain>
    </source>
</reference>
<evidence type="ECO:0000259" key="5">
    <source>
        <dbReference type="PROSITE" id="PS50865"/>
    </source>
</evidence>
<proteinExistence type="predicted"/>
<organism evidence="6 7">
    <name type="scientific">Multifurca ochricompacta</name>
    <dbReference type="NCBI Taxonomy" id="376703"/>
    <lineage>
        <taxon>Eukaryota</taxon>
        <taxon>Fungi</taxon>
        <taxon>Dikarya</taxon>
        <taxon>Basidiomycota</taxon>
        <taxon>Agaricomycotina</taxon>
        <taxon>Agaricomycetes</taxon>
        <taxon>Russulales</taxon>
        <taxon>Russulaceae</taxon>
        <taxon>Multifurca</taxon>
    </lineage>
</organism>
<dbReference type="InterPro" id="IPR002893">
    <property type="entry name" value="Znf_MYND"/>
</dbReference>
<dbReference type="Proteomes" id="UP001203297">
    <property type="component" value="Unassembled WGS sequence"/>
</dbReference>
<evidence type="ECO:0000256" key="4">
    <source>
        <dbReference type="PROSITE-ProRule" id="PRU00134"/>
    </source>
</evidence>
<evidence type="ECO:0000256" key="1">
    <source>
        <dbReference type="ARBA" id="ARBA00022723"/>
    </source>
</evidence>
<protein>
    <recommendedName>
        <fullName evidence="5">MYND-type domain-containing protein</fullName>
    </recommendedName>
</protein>
<keyword evidence="7" id="KW-1185">Reference proteome</keyword>
<keyword evidence="3" id="KW-0862">Zinc</keyword>
<comment type="caution">
    <text evidence="6">The sequence shown here is derived from an EMBL/GenBank/DDBJ whole genome shotgun (WGS) entry which is preliminary data.</text>
</comment>